<evidence type="ECO:0000256" key="6">
    <source>
        <dbReference type="ARBA" id="ARBA00022777"/>
    </source>
</evidence>
<keyword evidence="3" id="KW-0597">Phosphoprotein</keyword>
<keyword evidence="7" id="KW-0067">ATP-binding</keyword>
<evidence type="ECO:0000256" key="9">
    <source>
        <dbReference type="SAM" id="MobiDB-lite"/>
    </source>
</evidence>
<feature type="transmembrane region" description="Helical" evidence="10">
    <location>
        <begin position="52"/>
        <end position="73"/>
    </location>
</feature>
<dbReference type="Gene3D" id="3.30.565.10">
    <property type="entry name" value="Histidine kinase-like ATPase, C-terminal domain"/>
    <property type="match status" value="1"/>
</dbReference>
<dbReference type="EMBL" id="FNRY01000001">
    <property type="protein sequence ID" value="SEB68974.1"/>
    <property type="molecule type" value="Genomic_DNA"/>
</dbReference>
<keyword evidence="6 13" id="KW-0418">Kinase</keyword>
<feature type="compositionally biased region" description="Low complexity" evidence="9">
    <location>
        <begin position="1"/>
        <end position="15"/>
    </location>
</feature>
<dbReference type="InterPro" id="IPR050482">
    <property type="entry name" value="Sensor_HK_TwoCompSys"/>
</dbReference>
<dbReference type="EC" id="2.7.13.3" evidence="2"/>
<evidence type="ECO:0000256" key="4">
    <source>
        <dbReference type="ARBA" id="ARBA00022679"/>
    </source>
</evidence>
<reference evidence="13 14" key="1">
    <citation type="submission" date="2016-10" db="EMBL/GenBank/DDBJ databases">
        <authorList>
            <person name="de Groot N.N."/>
        </authorList>
    </citation>
    <scope>NUCLEOTIDE SEQUENCE [LARGE SCALE GENOMIC DNA]</scope>
    <source>
        <strain evidence="13 14">DSM 21799</strain>
    </source>
</reference>
<dbReference type="SUPFAM" id="SSF55874">
    <property type="entry name" value="ATPase domain of HSP90 chaperone/DNA topoisomerase II/histidine kinase"/>
    <property type="match status" value="1"/>
</dbReference>
<dbReference type="Pfam" id="PF07730">
    <property type="entry name" value="HisKA_3"/>
    <property type="match status" value="1"/>
</dbReference>
<dbReference type="PANTHER" id="PTHR24421">
    <property type="entry name" value="NITRATE/NITRITE SENSOR PROTEIN NARX-RELATED"/>
    <property type="match status" value="1"/>
</dbReference>
<feature type="transmembrane region" description="Helical" evidence="10">
    <location>
        <begin position="141"/>
        <end position="165"/>
    </location>
</feature>
<evidence type="ECO:0000256" key="2">
    <source>
        <dbReference type="ARBA" id="ARBA00012438"/>
    </source>
</evidence>
<dbReference type="RefSeq" id="WP_245723575.1">
    <property type="nucleotide sequence ID" value="NZ_FNRY01000001.1"/>
</dbReference>
<keyword evidence="8" id="KW-0902">Two-component regulatory system</keyword>
<name>A0A1H4LE62_9MICO</name>
<dbReference type="CDD" id="cd16917">
    <property type="entry name" value="HATPase_UhpB-NarQ-NarX-like"/>
    <property type="match status" value="1"/>
</dbReference>
<evidence type="ECO:0000256" key="5">
    <source>
        <dbReference type="ARBA" id="ARBA00022741"/>
    </source>
</evidence>
<dbReference type="InterPro" id="IPR025828">
    <property type="entry name" value="Put_sensor_dom"/>
</dbReference>
<dbReference type="InterPro" id="IPR011712">
    <property type="entry name" value="Sig_transdc_His_kin_sub3_dim/P"/>
</dbReference>
<evidence type="ECO:0000259" key="12">
    <source>
        <dbReference type="Pfam" id="PF13796"/>
    </source>
</evidence>
<dbReference type="GO" id="GO:0000155">
    <property type="term" value="F:phosphorelay sensor kinase activity"/>
    <property type="evidence" value="ECO:0007669"/>
    <property type="project" value="InterPro"/>
</dbReference>
<evidence type="ECO:0000256" key="8">
    <source>
        <dbReference type="ARBA" id="ARBA00023012"/>
    </source>
</evidence>
<feature type="transmembrane region" description="Helical" evidence="10">
    <location>
        <begin position="208"/>
        <end position="230"/>
    </location>
</feature>
<organism evidence="13 14">
    <name type="scientific">Paramicrobacterium humi</name>
    <dbReference type="NCBI Taxonomy" id="640635"/>
    <lineage>
        <taxon>Bacteria</taxon>
        <taxon>Bacillati</taxon>
        <taxon>Actinomycetota</taxon>
        <taxon>Actinomycetes</taxon>
        <taxon>Micrococcales</taxon>
        <taxon>Microbacteriaceae</taxon>
        <taxon>Paramicrobacterium</taxon>
    </lineage>
</organism>
<keyword evidence="10" id="KW-0472">Membrane</keyword>
<dbReference type="GO" id="GO:0005524">
    <property type="term" value="F:ATP binding"/>
    <property type="evidence" value="ECO:0007669"/>
    <property type="project" value="UniProtKB-KW"/>
</dbReference>
<gene>
    <name evidence="13" type="ORF">SAMN04489806_1515</name>
</gene>
<sequence>MPLPTDTTTSPSPESMVTMTSTDAATRPPASADASAFPNRYLRLWRRVPRELGYLLPLLPITVVGLTVALTLFSLGAGTIVLVVGLPIIVASLYVARGFGAFELMRLDLSGFPPIPRPRWPHTEKRGLAGILAMLADPHAWLALVHTMIVAPVIGILSWTVAFAWTTVGIAGATQWIYGWFLPEQNDGNLLEWVSGGAITMPDRYGDMIAGTILGILFLATLPFVTRALTALGWGVARVMLGSFSSTALREQVTELAESRTAAVAAEGTALRRLERDIHDGPQQRLVRLQMDLAAAERALERDPDAARELLTSATQQSREALEELRGLSRGFAPPLLLDRGLVAALESLAARSTVPTRLESTLPPETRLPLELERNAYFIAAEALTNVAKHSGARSALVRLALGEADAAGRRWLEVTVVDDGRGGAASVPGHGLAGLEERSRGLGGTLAVWSPAGGSTTVSAHLPA</sequence>
<feature type="region of interest" description="Disordered" evidence="9">
    <location>
        <begin position="1"/>
        <end position="33"/>
    </location>
</feature>
<evidence type="ECO:0000259" key="11">
    <source>
        <dbReference type="Pfam" id="PF07730"/>
    </source>
</evidence>
<accession>A0A1H4LE62</accession>
<dbReference type="GO" id="GO:0016020">
    <property type="term" value="C:membrane"/>
    <property type="evidence" value="ECO:0007669"/>
    <property type="project" value="InterPro"/>
</dbReference>
<keyword evidence="5" id="KW-0547">Nucleotide-binding</keyword>
<evidence type="ECO:0000313" key="14">
    <source>
        <dbReference type="Proteomes" id="UP000199183"/>
    </source>
</evidence>
<dbReference type="AlphaFoldDB" id="A0A1H4LE62"/>
<keyword evidence="4" id="KW-0808">Transferase</keyword>
<dbReference type="PANTHER" id="PTHR24421:SF10">
    <property type="entry name" value="NITRATE_NITRITE SENSOR PROTEIN NARQ"/>
    <property type="match status" value="1"/>
</dbReference>
<keyword evidence="14" id="KW-1185">Reference proteome</keyword>
<comment type="catalytic activity">
    <reaction evidence="1">
        <text>ATP + protein L-histidine = ADP + protein N-phospho-L-histidine.</text>
        <dbReference type="EC" id="2.7.13.3"/>
    </reaction>
</comment>
<proteinExistence type="predicted"/>
<dbReference type="GO" id="GO:0046983">
    <property type="term" value="F:protein dimerization activity"/>
    <property type="evidence" value="ECO:0007669"/>
    <property type="project" value="InterPro"/>
</dbReference>
<dbReference type="Gene3D" id="1.20.5.1930">
    <property type="match status" value="1"/>
</dbReference>
<evidence type="ECO:0000256" key="7">
    <source>
        <dbReference type="ARBA" id="ARBA00022840"/>
    </source>
</evidence>
<keyword evidence="10" id="KW-0812">Transmembrane</keyword>
<feature type="domain" description="Signal transduction histidine kinase subgroup 3 dimerisation and phosphoacceptor" evidence="11">
    <location>
        <begin position="272"/>
        <end position="335"/>
    </location>
</feature>
<evidence type="ECO:0000313" key="13">
    <source>
        <dbReference type="EMBL" id="SEB68974.1"/>
    </source>
</evidence>
<keyword evidence="10" id="KW-1133">Transmembrane helix</keyword>
<evidence type="ECO:0000256" key="10">
    <source>
        <dbReference type="SAM" id="Phobius"/>
    </source>
</evidence>
<dbReference type="InterPro" id="IPR036890">
    <property type="entry name" value="HATPase_C_sf"/>
</dbReference>
<dbReference type="Pfam" id="PF13796">
    <property type="entry name" value="Sensor"/>
    <property type="match status" value="1"/>
</dbReference>
<feature type="domain" description="Putative sensor" evidence="12">
    <location>
        <begin position="54"/>
        <end position="241"/>
    </location>
</feature>
<evidence type="ECO:0000256" key="1">
    <source>
        <dbReference type="ARBA" id="ARBA00000085"/>
    </source>
</evidence>
<feature type="transmembrane region" description="Helical" evidence="10">
    <location>
        <begin position="79"/>
        <end position="96"/>
    </location>
</feature>
<dbReference type="Proteomes" id="UP000199183">
    <property type="component" value="Unassembled WGS sequence"/>
</dbReference>
<evidence type="ECO:0000256" key="3">
    <source>
        <dbReference type="ARBA" id="ARBA00022553"/>
    </source>
</evidence>
<protein>
    <recommendedName>
        <fullName evidence="2">histidine kinase</fullName>
        <ecNumber evidence="2">2.7.13.3</ecNumber>
    </recommendedName>
</protein>
<dbReference type="STRING" id="640635.SAMN04489806_1515"/>